<evidence type="ECO:0000256" key="7">
    <source>
        <dbReference type="ARBA" id="ARBA00022741"/>
    </source>
</evidence>
<dbReference type="GO" id="GO:0016740">
    <property type="term" value="F:transferase activity"/>
    <property type="evidence" value="ECO:0007669"/>
    <property type="project" value="UniProtKB-KW"/>
</dbReference>
<dbReference type="EMBL" id="CP054140">
    <property type="protein sequence ID" value="QQG66278.1"/>
    <property type="molecule type" value="Genomic_DNA"/>
</dbReference>
<dbReference type="InterPro" id="IPR003442">
    <property type="entry name" value="T6A_TsaE"/>
</dbReference>
<evidence type="ECO:0000256" key="1">
    <source>
        <dbReference type="ARBA" id="ARBA00004496"/>
    </source>
</evidence>
<dbReference type="SUPFAM" id="SSF52540">
    <property type="entry name" value="P-loop containing nucleoside triphosphate hydrolases"/>
    <property type="match status" value="1"/>
</dbReference>
<dbReference type="PANTHER" id="PTHR33540:SF2">
    <property type="entry name" value="TRNA THREONYLCARBAMOYLADENOSINE BIOSYNTHESIS PROTEIN TSAE"/>
    <property type="match status" value="1"/>
</dbReference>
<keyword evidence="12" id="KW-1185">Reference proteome</keyword>
<organism evidence="11 12">
    <name type="scientific">Desulfobulbus oligotrophicus</name>
    <dbReference type="NCBI Taxonomy" id="1909699"/>
    <lineage>
        <taxon>Bacteria</taxon>
        <taxon>Pseudomonadati</taxon>
        <taxon>Thermodesulfobacteriota</taxon>
        <taxon>Desulfobulbia</taxon>
        <taxon>Desulfobulbales</taxon>
        <taxon>Desulfobulbaceae</taxon>
        <taxon>Desulfobulbus</taxon>
    </lineage>
</organism>
<dbReference type="Gene3D" id="3.40.50.300">
    <property type="entry name" value="P-loop containing nucleotide triphosphate hydrolases"/>
    <property type="match status" value="1"/>
</dbReference>
<proteinExistence type="inferred from homology"/>
<keyword evidence="5" id="KW-0819">tRNA processing</keyword>
<dbReference type="PANTHER" id="PTHR33540">
    <property type="entry name" value="TRNA THREONYLCARBAMOYLADENOSINE BIOSYNTHESIS PROTEIN TSAE"/>
    <property type="match status" value="1"/>
</dbReference>
<keyword evidence="7" id="KW-0547">Nucleotide-binding</keyword>
<evidence type="ECO:0000256" key="3">
    <source>
        <dbReference type="ARBA" id="ARBA00019010"/>
    </source>
</evidence>
<dbReference type="InterPro" id="IPR027417">
    <property type="entry name" value="P-loop_NTPase"/>
</dbReference>
<evidence type="ECO:0000256" key="6">
    <source>
        <dbReference type="ARBA" id="ARBA00022723"/>
    </source>
</evidence>
<comment type="subcellular location">
    <subcellularLocation>
        <location evidence="1">Cytoplasm</location>
    </subcellularLocation>
</comment>
<dbReference type="Proteomes" id="UP000596092">
    <property type="component" value="Chromosome"/>
</dbReference>
<keyword evidence="6" id="KW-0479">Metal-binding</keyword>
<gene>
    <name evidence="11" type="primary">tsaE</name>
    <name evidence="11" type="ORF">HP555_10595</name>
</gene>
<evidence type="ECO:0000313" key="12">
    <source>
        <dbReference type="Proteomes" id="UP000596092"/>
    </source>
</evidence>
<evidence type="ECO:0000256" key="4">
    <source>
        <dbReference type="ARBA" id="ARBA00022490"/>
    </source>
</evidence>
<dbReference type="Pfam" id="PF02367">
    <property type="entry name" value="TsaE"/>
    <property type="match status" value="1"/>
</dbReference>
<keyword evidence="4" id="KW-0963">Cytoplasm</keyword>
<dbReference type="GO" id="GO:0005737">
    <property type="term" value="C:cytoplasm"/>
    <property type="evidence" value="ECO:0007669"/>
    <property type="project" value="UniProtKB-SubCell"/>
</dbReference>
<evidence type="ECO:0000256" key="8">
    <source>
        <dbReference type="ARBA" id="ARBA00022840"/>
    </source>
</evidence>
<evidence type="ECO:0000256" key="10">
    <source>
        <dbReference type="ARBA" id="ARBA00032441"/>
    </source>
</evidence>
<dbReference type="GO" id="GO:0002949">
    <property type="term" value="P:tRNA threonylcarbamoyladenosine modification"/>
    <property type="evidence" value="ECO:0007669"/>
    <property type="project" value="InterPro"/>
</dbReference>
<dbReference type="NCBIfam" id="TIGR00150">
    <property type="entry name" value="T6A_YjeE"/>
    <property type="match status" value="1"/>
</dbReference>
<protein>
    <recommendedName>
        <fullName evidence="3">tRNA threonylcarbamoyladenosine biosynthesis protein TsaE</fullName>
    </recommendedName>
    <alternativeName>
        <fullName evidence="10">t(6)A37 threonylcarbamoyladenosine biosynthesis protein TsaE</fullName>
    </alternativeName>
</protein>
<sequence>MNCNSNGNDQLFDKMKQATKSWQMTCAGTEDLKAITEAVAQSIEPGDIILLYGELGAGKTTLTQLLATALDVGEDQYVSSPSFSLLHEYRGKIPIFHMDLYRLRDEDDVEAAGLLEVFTQNGLCIVEWPDRLGSSVPPVRLDIEIMKDHATDRQLILTPHGASWTTRVSRMTCLTPVYKST</sequence>
<dbReference type="KEGG" id="dog:HP555_10595"/>
<dbReference type="GO" id="GO:0046872">
    <property type="term" value="F:metal ion binding"/>
    <property type="evidence" value="ECO:0007669"/>
    <property type="project" value="UniProtKB-KW"/>
</dbReference>
<name>A0A7T6AQY3_9BACT</name>
<accession>A0A7T6AQY3</accession>
<keyword evidence="9" id="KW-0460">Magnesium</keyword>
<keyword evidence="11" id="KW-0808">Transferase</keyword>
<evidence type="ECO:0000256" key="9">
    <source>
        <dbReference type="ARBA" id="ARBA00022842"/>
    </source>
</evidence>
<evidence type="ECO:0000256" key="2">
    <source>
        <dbReference type="ARBA" id="ARBA00007599"/>
    </source>
</evidence>
<evidence type="ECO:0000313" key="11">
    <source>
        <dbReference type="EMBL" id="QQG66278.1"/>
    </source>
</evidence>
<evidence type="ECO:0000256" key="5">
    <source>
        <dbReference type="ARBA" id="ARBA00022694"/>
    </source>
</evidence>
<comment type="similarity">
    <text evidence="2">Belongs to the TsaE family.</text>
</comment>
<keyword evidence="8" id="KW-0067">ATP-binding</keyword>
<dbReference type="AlphaFoldDB" id="A0A7T6AQY3"/>
<dbReference type="GO" id="GO:0005524">
    <property type="term" value="F:ATP binding"/>
    <property type="evidence" value="ECO:0007669"/>
    <property type="project" value="UniProtKB-KW"/>
</dbReference>
<reference evidence="11 12" key="1">
    <citation type="submission" date="2020-05" db="EMBL/GenBank/DDBJ databases">
        <title>Complete genome of Desulfobulbus oligotrophicus.</title>
        <authorList>
            <person name="Podar M."/>
        </authorList>
    </citation>
    <scope>NUCLEOTIDE SEQUENCE [LARGE SCALE GENOMIC DNA]</scope>
    <source>
        <strain evidence="11 12">Prop6</strain>
    </source>
</reference>